<proteinExistence type="predicted"/>
<accession>A0A1D9PB01</accession>
<gene>
    <name evidence="2" type="ORF">BIW12_07310</name>
</gene>
<reference evidence="2 3" key="1">
    <citation type="submission" date="2016-10" db="EMBL/GenBank/DDBJ databases">
        <title>Complete Genome Sequence of Flavobacterium sp. PK15.</title>
        <authorList>
            <person name="Ekwe A."/>
            <person name="Kim S.B."/>
        </authorList>
    </citation>
    <scope>NUCLEOTIDE SEQUENCE [LARGE SCALE GENOMIC DNA]</scope>
    <source>
        <strain evidence="2 3">PK15</strain>
    </source>
</reference>
<sequence>MTKIVRGSEWRIWDLHIHTPESICQDYKNTPENWEKFINCLENLPEDVKVIGITDYYFIDGYEKVMAYKAKGRLKNLEKIFPILEFRIDTFGSGNENRLQKINLHILFDIDESKLDAEIKKIREEFIDNIKISKLEAHKTKKLSKENFSEIGGTLKDGFESLIPSTEEVLELVNSTAWKDKTFLFLGYKEWSNLEKNQQLKPLKDHLYSQVKAFFSNNIDSNEKNQNWLNEFGNKKLLHSLDIHSFKYLDTFEFDENGNKKPIENYHCHTWIKADPTFNGLKQIDYEPDERVIIEQIKPQEKAGYQAIDSVTITHSDFTHQTLYLNQNLNCIIGGRSTGKSVLLGAIAKKLNCDKPVKFGNQEYTDFVNAIVSGLSITWKDGVENNDRNIEYFPQSYMYQLAKNKNGELDKLVEEIIKQDIVKNQLITNYDSFSSENNSDITTKINKLFQLQEDLIKRKLKLKEKGDEKGIRNEIEKLTKELSELKLKIQISEQELEEYNKLKLQLEELTKTNETYNTQISKIQALKEKFFLNKDIDFDIVSLSDANRSEIKSSFEKLREKFQNEWESEIDKISLKNTVIVKANSEAINEIEKNPNFIKGIEAFKNNKQYKEVEEKLKNQRDKLADITLIKKEIEEFILQIDSFKTSIKQAHRNFYIKIEEIKESLKISEGKLEILAFPKLKSNEFKELLNWSINQQSDEGKRLVNTPIENKVEDYFKLTNEIFEKLLNANITLKGGNEHLGLALKLMATNFFQISYNILYEDTFNQMSEGKKAFVVLMLLLDFSDKDCPILIDQPEDDLDNRAIYKELVKYLKKKKKERQIIVVTHNPNIVVGADSEQVIVANQNGVDTKNRNGTKFQYITGSLENTKETDAKIDIILERQGIKEHVCEILEGGNEAFKQREKKYDIK</sequence>
<evidence type="ECO:0000313" key="2">
    <source>
        <dbReference type="EMBL" id="AOZ99265.1"/>
    </source>
</evidence>
<protein>
    <recommendedName>
        <fullName evidence="4">DNA repair protein</fullName>
    </recommendedName>
</protein>
<keyword evidence="1" id="KW-0175">Coiled coil</keyword>
<dbReference type="Gene3D" id="3.40.50.300">
    <property type="entry name" value="P-loop containing nucleotide triphosphate hydrolases"/>
    <property type="match status" value="2"/>
</dbReference>
<dbReference type="EMBL" id="CP017774">
    <property type="protein sequence ID" value="AOZ99265.1"/>
    <property type="molecule type" value="Genomic_DNA"/>
</dbReference>
<evidence type="ECO:0000256" key="1">
    <source>
        <dbReference type="SAM" id="Coils"/>
    </source>
</evidence>
<dbReference type="NCBIfam" id="NF045780">
    <property type="entry name" value="TrlF_fam_ATP"/>
    <property type="match status" value="1"/>
</dbReference>
<organism evidence="2 3">
    <name type="scientific">Flavobacterium commune</name>
    <dbReference type="NCBI Taxonomy" id="1306519"/>
    <lineage>
        <taxon>Bacteria</taxon>
        <taxon>Pseudomonadati</taxon>
        <taxon>Bacteroidota</taxon>
        <taxon>Flavobacteriia</taxon>
        <taxon>Flavobacteriales</taxon>
        <taxon>Flavobacteriaceae</taxon>
        <taxon>Flavobacterium</taxon>
    </lineage>
</organism>
<dbReference type="Proteomes" id="UP000178198">
    <property type="component" value="Chromosome"/>
</dbReference>
<dbReference type="OrthoDB" id="9791620at2"/>
<feature type="coiled-coil region" evidence="1">
    <location>
        <begin position="468"/>
        <end position="526"/>
    </location>
</feature>
<name>A0A1D9PB01_9FLAO</name>
<dbReference type="InterPro" id="IPR027417">
    <property type="entry name" value="P-loop_NTPase"/>
</dbReference>
<feature type="coiled-coil region" evidence="1">
    <location>
        <begin position="603"/>
        <end position="630"/>
    </location>
</feature>
<keyword evidence="3" id="KW-1185">Reference proteome</keyword>
<dbReference type="InterPro" id="IPR054787">
    <property type="entry name" value="TrlF_ATPase"/>
</dbReference>
<evidence type="ECO:0008006" key="4">
    <source>
        <dbReference type="Google" id="ProtNLM"/>
    </source>
</evidence>
<dbReference type="AlphaFoldDB" id="A0A1D9PB01"/>
<evidence type="ECO:0000313" key="3">
    <source>
        <dbReference type="Proteomes" id="UP000178198"/>
    </source>
</evidence>
<dbReference type="STRING" id="1306519.BIW12_07310"/>
<dbReference type="RefSeq" id="WP_071184518.1">
    <property type="nucleotide sequence ID" value="NZ_CP017774.1"/>
</dbReference>
<dbReference type="SUPFAM" id="SSF52540">
    <property type="entry name" value="P-loop containing nucleoside triphosphate hydrolases"/>
    <property type="match status" value="1"/>
</dbReference>
<dbReference type="KEGG" id="fcm:BIW12_07310"/>